<evidence type="ECO:0000259" key="1">
    <source>
        <dbReference type="Pfam" id="PF16977"/>
    </source>
</evidence>
<keyword evidence="3" id="KW-1185">Reference proteome</keyword>
<comment type="caution">
    <text evidence="2">The sequence shown here is derived from an EMBL/GenBank/DDBJ whole genome shotgun (WGS) entry which is preliminary data.</text>
</comment>
<gene>
    <name evidence="2" type="ORF">PoB_006676900</name>
</gene>
<evidence type="ECO:0000313" key="3">
    <source>
        <dbReference type="Proteomes" id="UP000735302"/>
    </source>
</evidence>
<proteinExistence type="predicted"/>
<organism evidence="2 3">
    <name type="scientific">Plakobranchus ocellatus</name>
    <dbReference type="NCBI Taxonomy" id="259542"/>
    <lineage>
        <taxon>Eukaryota</taxon>
        <taxon>Metazoa</taxon>
        <taxon>Spiralia</taxon>
        <taxon>Lophotrochozoa</taxon>
        <taxon>Mollusca</taxon>
        <taxon>Gastropoda</taxon>
        <taxon>Heterobranchia</taxon>
        <taxon>Euthyneura</taxon>
        <taxon>Panpulmonata</taxon>
        <taxon>Sacoglossa</taxon>
        <taxon>Placobranchoidea</taxon>
        <taxon>Plakobranchidae</taxon>
        <taxon>Plakobranchus</taxon>
    </lineage>
</organism>
<accession>A0AAV4D7V6</accession>
<dbReference type="EMBL" id="BLXT01007596">
    <property type="protein sequence ID" value="GFO40264.1"/>
    <property type="molecule type" value="Genomic_DNA"/>
</dbReference>
<reference evidence="2 3" key="1">
    <citation type="journal article" date="2021" name="Elife">
        <title>Chloroplast acquisition without the gene transfer in kleptoplastic sea slugs, Plakobranchus ocellatus.</title>
        <authorList>
            <person name="Maeda T."/>
            <person name="Takahashi S."/>
            <person name="Yoshida T."/>
            <person name="Shimamura S."/>
            <person name="Takaki Y."/>
            <person name="Nagai Y."/>
            <person name="Toyoda A."/>
            <person name="Suzuki Y."/>
            <person name="Arimoto A."/>
            <person name="Ishii H."/>
            <person name="Satoh N."/>
            <person name="Nishiyama T."/>
            <person name="Hasebe M."/>
            <person name="Maruyama T."/>
            <person name="Minagawa J."/>
            <person name="Obokata J."/>
            <person name="Shigenobu S."/>
        </authorList>
    </citation>
    <scope>NUCLEOTIDE SEQUENCE [LARGE SCALE GENOMIC DNA]</scope>
</reference>
<sequence>MKKELQRDNEDEPQSTFDVSVSRRITKDIRETFLQITWPVATFGTYRCGVIGFEWKTHGSVTEVASEVVIWKGEVTVEDMMDVFKYWSDKLARVEAARDKLTGNMNTFNESFKSCGERIDFQNSEGQALSQISLQRVVTDTSSLGFCCTTSGLYQTPITLPTHSPFMLYRRGGQCQVIGGTVLSSVVFSIDTENGYNSDSKDANGPDIDLPIGYLTKLYVYHYTSS</sequence>
<dbReference type="Proteomes" id="UP000735302">
    <property type="component" value="Unassembled WGS sequence"/>
</dbReference>
<dbReference type="InterPro" id="IPR031569">
    <property type="entry name" value="ApeC"/>
</dbReference>
<dbReference type="Pfam" id="PF16977">
    <property type="entry name" value="ApeC"/>
    <property type="match status" value="1"/>
</dbReference>
<dbReference type="AlphaFoldDB" id="A0AAV4D7V6"/>
<feature type="domain" description="Apextrin C-terminal" evidence="1">
    <location>
        <begin position="141"/>
        <end position="219"/>
    </location>
</feature>
<evidence type="ECO:0000313" key="2">
    <source>
        <dbReference type="EMBL" id="GFO40264.1"/>
    </source>
</evidence>
<protein>
    <submittedName>
        <fullName evidence="2">MACPF domain-containing protein 4</fullName>
    </submittedName>
</protein>
<name>A0AAV4D7V6_9GAST</name>